<dbReference type="EMBL" id="LSSM01002920">
    <property type="protein sequence ID" value="OMJ19754.1"/>
    <property type="molecule type" value="Genomic_DNA"/>
</dbReference>
<protein>
    <submittedName>
        <fullName evidence="2">Uncharacterized protein</fullName>
    </submittedName>
</protein>
<feature type="region of interest" description="Disordered" evidence="1">
    <location>
        <begin position="1"/>
        <end position="20"/>
    </location>
</feature>
<comment type="caution">
    <text evidence="2">The sequence shown here is derived from an EMBL/GenBank/DDBJ whole genome shotgun (WGS) entry which is preliminary data.</text>
</comment>
<dbReference type="Proteomes" id="UP000187429">
    <property type="component" value="Unassembled WGS sequence"/>
</dbReference>
<reference evidence="3" key="1">
    <citation type="submission" date="2017-01" db="EMBL/GenBank/DDBJ databases">
        <authorList>
            <person name="Wang Y."/>
            <person name="White M."/>
            <person name="Kvist S."/>
            <person name="Moncalvo J.-M."/>
        </authorList>
    </citation>
    <scope>NUCLEOTIDE SEQUENCE [LARGE SCALE GENOMIC DNA]</scope>
    <source>
        <strain evidence="3">ID-206-W2</strain>
    </source>
</reference>
<name>A0A1R1XZ03_9FUNG</name>
<dbReference type="AlphaFoldDB" id="A0A1R1XZ03"/>
<gene>
    <name evidence="2" type="ORF">AYI69_g6493</name>
</gene>
<evidence type="ECO:0000313" key="2">
    <source>
        <dbReference type="EMBL" id="OMJ19754.1"/>
    </source>
</evidence>
<sequence>MTNPSSSAVPKFYSSFTSPTSPTALNIPSVPTSTISYFIVLHLHNPHLPFRPRLNYVTLLSQFSHFSSLRIRLRFPVSHIYPPPVILFSAVPTSPTTSIYTTLVNHNISSILHIH</sequence>
<organism evidence="2 3">
    <name type="scientific">Smittium culicis</name>
    <dbReference type="NCBI Taxonomy" id="133412"/>
    <lineage>
        <taxon>Eukaryota</taxon>
        <taxon>Fungi</taxon>
        <taxon>Fungi incertae sedis</taxon>
        <taxon>Zoopagomycota</taxon>
        <taxon>Kickxellomycotina</taxon>
        <taxon>Harpellomycetes</taxon>
        <taxon>Harpellales</taxon>
        <taxon>Legeriomycetaceae</taxon>
        <taxon>Smittium</taxon>
    </lineage>
</organism>
<accession>A0A1R1XZ03</accession>
<keyword evidence="3" id="KW-1185">Reference proteome</keyword>
<evidence type="ECO:0000313" key="3">
    <source>
        <dbReference type="Proteomes" id="UP000187429"/>
    </source>
</evidence>
<proteinExistence type="predicted"/>
<evidence type="ECO:0000256" key="1">
    <source>
        <dbReference type="SAM" id="MobiDB-lite"/>
    </source>
</evidence>